<dbReference type="Proteomes" id="UP000799755">
    <property type="component" value="Unassembled WGS sequence"/>
</dbReference>
<proteinExistence type="predicted"/>
<evidence type="ECO:0000313" key="2">
    <source>
        <dbReference type="Proteomes" id="UP000799755"/>
    </source>
</evidence>
<comment type="caution">
    <text evidence="1">The sequence shown here is derived from an EMBL/GenBank/DDBJ whole genome shotgun (WGS) entry which is preliminary data.</text>
</comment>
<keyword evidence="2" id="KW-1185">Reference proteome</keyword>
<gene>
    <name evidence="1" type="ORF">BDR25DRAFT_277426</name>
</gene>
<accession>A0ACB6RDF5</accession>
<sequence length="282" mass="31617">MPEEEPYWLSRNPTEQQRLARQHEVWTKSIGYLLHPSIARILPGNARIADVGCGTGIWMTEMAKSSPSTYQFDGYDISSAQFQSTDTLPPNVSLNSESDFKKSYPENLVGTYDLVNIRLIIISMGEGVWESTLRNVLTLLKPGGAIQWIEGDFFVARGFRGSSSTSSGGHFLTLGQLKLNGTLKERFGYNFPNWMNMFTEAGLQNVEEDVLSTDRLPEQRSDFTEIGLGAVFGGLKNLSSTKTEGYWTEQEVGEYRQKAIEDMKSGAYLRWDLHVSIGFKAL</sequence>
<reference evidence="1" key="1">
    <citation type="journal article" date="2020" name="Stud. Mycol.">
        <title>101 Dothideomycetes genomes: a test case for predicting lifestyles and emergence of pathogens.</title>
        <authorList>
            <person name="Haridas S."/>
            <person name="Albert R."/>
            <person name="Binder M."/>
            <person name="Bloem J."/>
            <person name="Labutti K."/>
            <person name="Salamov A."/>
            <person name="Andreopoulos B."/>
            <person name="Baker S."/>
            <person name="Barry K."/>
            <person name="Bills G."/>
            <person name="Bluhm B."/>
            <person name="Cannon C."/>
            <person name="Castanera R."/>
            <person name="Culley D."/>
            <person name="Daum C."/>
            <person name="Ezra D."/>
            <person name="Gonzalez J."/>
            <person name="Henrissat B."/>
            <person name="Kuo A."/>
            <person name="Liang C."/>
            <person name="Lipzen A."/>
            <person name="Lutzoni F."/>
            <person name="Magnuson J."/>
            <person name="Mondo S."/>
            <person name="Nolan M."/>
            <person name="Ohm R."/>
            <person name="Pangilinan J."/>
            <person name="Park H.-J."/>
            <person name="Ramirez L."/>
            <person name="Alfaro M."/>
            <person name="Sun H."/>
            <person name="Tritt A."/>
            <person name="Yoshinaga Y."/>
            <person name="Zwiers L.-H."/>
            <person name="Turgeon B."/>
            <person name="Goodwin S."/>
            <person name="Spatafora J."/>
            <person name="Crous P."/>
            <person name="Grigoriev I."/>
        </authorList>
    </citation>
    <scope>NUCLEOTIDE SEQUENCE</scope>
    <source>
        <strain evidence="1">ATCC 200398</strain>
    </source>
</reference>
<organism evidence="1 2">
    <name type="scientific">Lindgomyces ingoldianus</name>
    <dbReference type="NCBI Taxonomy" id="673940"/>
    <lineage>
        <taxon>Eukaryota</taxon>
        <taxon>Fungi</taxon>
        <taxon>Dikarya</taxon>
        <taxon>Ascomycota</taxon>
        <taxon>Pezizomycotina</taxon>
        <taxon>Dothideomycetes</taxon>
        <taxon>Pleosporomycetidae</taxon>
        <taxon>Pleosporales</taxon>
        <taxon>Lindgomycetaceae</taxon>
        <taxon>Lindgomyces</taxon>
    </lineage>
</organism>
<dbReference type="EMBL" id="MU003494">
    <property type="protein sequence ID" value="KAF2476362.1"/>
    <property type="molecule type" value="Genomic_DNA"/>
</dbReference>
<name>A0ACB6RDF5_9PLEO</name>
<protein>
    <submittedName>
        <fullName evidence="1">Uncharacterized protein</fullName>
    </submittedName>
</protein>
<evidence type="ECO:0000313" key="1">
    <source>
        <dbReference type="EMBL" id="KAF2476362.1"/>
    </source>
</evidence>